<keyword evidence="1" id="KW-0732">Signal</keyword>
<name>A0AA85J1H4_TRIRE</name>
<organism evidence="2 3">
    <name type="scientific">Trichobilharzia regenti</name>
    <name type="common">Nasal bird schistosome</name>
    <dbReference type="NCBI Taxonomy" id="157069"/>
    <lineage>
        <taxon>Eukaryota</taxon>
        <taxon>Metazoa</taxon>
        <taxon>Spiralia</taxon>
        <taxon>Lophotrochozoa</taxon>
        <taxon>Platyhelminthes</taxon>
        <taxon>Trematoda</taxon>
        <taxon>Digenea</taxon>
        <taxon>Strigeidida</taxon>
        <taxon>Schistosomatoidea</taxon>
        <taxon>Schistosomatidae</taxon>
        <taxon>Trichobilharzia</taxon>
    </lineage>
</organism>
<sequence>MLLKALLVYILFLFGNSVNTDDKCVYYGESCDTYYCCEGLGCYGGICRLCRAGGSPCMYHTSCCSEYCKWTFHCTEAGEIYADWYQY</sequence>
<dbReference type="AlphaFoldDB" id="A0AA85J1H4"/>
<evidence type="ECO:0000313" key="2">
    <source>
        <dbReference type="Proteomes" id="UP000050795"/>
    </source>
</evidence>
<feature type="signal peptide" evidence="1">
    <location>
        <begin position="1"/>
        <end position="20"/>
    </location>
</feature>
<evidence type="ECO:0000313" key="3">
    <source>
        <dbReference type="WBParaSite" id="TREG1_123990.1"/>
    </source>
</evidence>
<reference evidence="3" key="2">
    <citation type="submission" date="2023-11" db="UniProtKB">
        <authorList>
            <consortium name="WormBaseParasite"/>
        </authorList>
    </citation>
    <scope>IDENTIFICATION</scope>
</reference>
<proteinExistence type="predicted"/>
<protein>
    <submittedName>
        <fullName evidence="3">Uncharacterized protein</fullName>
    </submittedName>
</protein>
<evidence type="ECO:0000256" key="1">
    <source>
        <dbReference type="SAM" id="SignalP"/>
    </source>
</evidence>
<accession>A0AA85J1H4</accession>
<keyword evidence="2" id="KW-1185">Reference proteome</keyword>
<reference evidence="2" key="1">
    <citation type="submission" date="2022-06" db="EMBL/GenBank/DDBJ databases">
        <authorList>
            <person name="Berger JAMES D."/>
            <person name="Berger JAMES D."/>
        </authorList>
    </citation>
    <scope>NUCLEOTIDE SEQUENCE [LARGE SCALE GENOMIC DNA]</scope>
</reference>
<dbReference type="Proteomes" id="UP000050795">
    <property type="component" value="Unassembled WGS sequence"/>
</dbReference>
<dbReference type="WBParaSite" id="TREG1_123990.1">
    <property type="protein sequence ID" value="TREG1_123990.1"/>
    <property type="gene ID" value="TREG1_123990"/>
</dbReference>
<feature type="chain" id="PRO_5041700405" evidence="1">
    <location>
        <begin position="21"/>
        <end position="87"/>
    </location>
</feature>